<dbReference type="Pfam" id="PF08447">
    <property type="entry name" value="PAS_3"/>
    <property type="match status" value="1"/>
</dbReference>
<dbReference type="Pfam" id="PF08448">
    <property type="entry name" value="PAS_4"/>
    <property type="match status" value="2"/>
</dbReference>
<dbReference type="InterPro" id="IPR013655">
    <property type="entry name" value="PAS_fold_3"/>
</dbReference>
<dbReference type="PANTHER" id="PTHR43711:SF26">
    <property type="entry name" value="SENSOR HISTIDINE KINASE RCSC"/>
    <property type="match status" value="1"/>
</dbReference>
<dbReference type="EC" id="2.7.13.3" evidence="2"/>
<dbReference type="KEGG" id="muh:HYN43_013340"/>
<dbReference type="Pfam" id="PF00512">
    <property type="entry name" value="HisKA"/>
    <property type="match status" value="1"/>
</dbReference>
<dbReference type="InterPro" id="IPR013656">
    <property type="entry name" value="PAS_4"/>
</dbReference>
<name>A0A494VYH5_9SPHI</name>
<dbReference type="InterPro" id="IPR004358">
    <property type="entry name" value="Sig_transdc_His_kin-like_C"/>
</dbReference>
<dbReference type="PROSITE" id="PS50113">
    <property type="entry name" value="PAC"/>
    <property type="match status" value="1"/>
</dbReference>
<keyword evidence="5" id="KW-0418">Kinase</keyword>
<dbReference type="SMART" id="SM00086">
    <property type="entry name" value="PAC"/>
    <property type="match status" value="2"/>
</dbReference>
<keyword evidence="4" id="KW-0808">Transferase</keyword>
<dbReference type="PRINTS" id="PR00344">
    <property type="entry name" value="BCTRLSENSOR"/>
</dbReference>
<evidence type="ECO:0000256" key="7">
    <source>
        <dbReference type="SAM" id="Coils"/>
    </source>
</evidence>
<dbReference type="InterPro" id="IPR003594">
    <property type="entry name" value="HATPase_dom"/>
</dbReference>
<dbReference type="InterPro" id="IPR000014">
    <property type="entry name" value="PAS"/>
</dbReference>
<comment type="catalytic activity">
    <reaction evidence="1">
        <text>ATP + protein L-histidine = ADP + protein N-phospho-L-histidine.</text>
        <dbReference type="EC" id="2.7.13.3"/>
    </reaction>
</comment>
<reference evidence="10 11" key="1">
    <citation type="submission" date="2018-10" db="EMBL/GenBank/DDBJ databases">
        <title>Genome sequencing of Mucilaginibacter sp. HYN0043.</title>
        <authorList>
            <person name="Kim M."/>
            <person name="Yi H."/>
        </authorList>
    </citation>
    <scope>NUCLEOTIDE SEQUENCE [LARGE SCALE GENOMIC DNA]</scope>
    <source>
        <strain evidence="10 11">HYN0043</strain>
    </source>
</reference>
<dbReference type="SMART" id="SM00388">
    <property type="entry name" value="HisKA"/>
    <property type="match status" value="1"/>
</dbReference>
<dbReference type="Proteomes" id="UP000270046">
    <property type="component" value="Chromosome"/>
</dbReference>
<dbReference type="InterPro" id="IPR000700">
    <property type="entry name" value="PAS-assoc_C"/>
</dbReference>
<gene>
    <name evidence="10" type="ORF">HYN43_013340</name>
</gene>
<dbReference type="InterPro" id="IPR003661">
    <property type="entry name" value="HisK_dim/P_dom"/>
</dbReference>
<dbReference type="AlphaFoldDB" id="A0A494VYH5"/>
<dbReference type="InterPro" id="IPR005467">
    <property type="entry name" value="His_kinase_dom"/>
</dbReference>
<keyword evidence="7" id="KW-0175">Coiled coil</keyword>
<dbReference type="InterPro" id="IPR050736">
    <property type="entry name" value="Sensor_HK_Regulatory"/>
</dbReference>
<dbReference type="SUPFAM" id="SSF55874">
    <property type="entry name" value="ATPase domain of HSP90 chaperone/DNA topoisomerase II/histidine kinase"/>
    <property type="match status" value="1"/>
</dbReference>
<dbReference type="InterPro" id="IPR036890">
    <property type="entry name" value="HATPase_C_sf"/>
</dbReference>
<dbReference type="InterPro" id="IPR035965">
    <property type="entry name" value="PAS-like_dom_sf"/>
</dbReference>
<organism evidence="10 11">
    <name type="scientific">Mucilaginibacter celer</name>
    <dbReference type="NCBI Taxonomy" id="2305508"/>
    <lineage>
        <taxon>Bacteria</taxon>
        <taxon>Pseudomonadati</taxon>
        <taxon>Bacteroidota</taxon>
        <taxon>Sphingobacteriia</taxon>
        <taxon>Sphingobacteriales</taxon>
        <taxon>Sphingobacteriaceae</taxon>
        <taxon>Mucilaginibacter</taxon>
    </lineage>
</organism>
<protein>
    <recommendedName>
        <fullName evidence="2">histidine kinase</fullName>
        <ecNumber evidence="2">2.7.13.3</ecNumber>
    </recommendedName>
</protein>
<dbReference type="RefSeq" id="WP_119409817.1">
    <property type="nucleotide sequence ID" value="NZ_CP032869.1"/>
</dbReference>
<dbReference type="GO" id="GO:0000155">
    <property type="term" value="F:phosphorelay sensor kinase activity"/>
    <property type="evidence" value="ECO:0007669"/>
    <property type="project" value="InterPro"/>
</dbReference>
<evidence type="ECO:0000256" key="1">
    <source>
        <dbReference type="ARBA" id="ARBA00000085"/>
    </source>
</evidence>
<dbReference type="Pfam" id="PF02518">
    <property type="entry name" value="HATPase_c"/>
    <property type="match status" value="1"/>
</dbReference>
<evidence type="ECO:0000256" key="2">
    <source>
        <dbReference type="ARBA" id="ARBA00012438"/>
    </source>
</evidence>
<dbReference type="Gene3D" id="1.10.287.130">
    <property type="match status" value="1"/>
</dbReference>
<dbReference type="CDD" id="cd00082">
    <property type="entry name" value="HisKA"/>
    <property type="match status" value="1"/>
</dbReference>
<feature type="domain" description="PAC" evidence="9">
    <location>
        <begin position="396"/>
        <end position="448"/>
    </location>
</feature>
<evidence type="ECO:0000256" key="5">
    <source>
        <dbReference type="ARBA" id="ARBA00022777"/>
    </source>
</evidence>
<accession>A0A494VYH5</accession>
<feature type="coiled-coil region" evidence="7">
    <location>
        <begin position="133"/>
        <end position="205"/>
    </location>
</feature>
<evidence type="ECO:0000259" key="9">
    <source>
        <dbReference type="PROSITE" id="PS50113"/>
    </source>
</evidence>
<sequence>MDNSPYLLTDKQLIEVLCMTQSPTAVHVSEDAVIQAANDAMINVWGKDRSVIGKSLADALPELKGQPFIDMFKRVWNEGITFTGTDTPANLVVNGELQTFYFDFEYKPIKDGNGKTYAILHTANDVTERYLGRHREQHLIEELTATNEELTAANEEVRASNEELAAINEELQAITEELRLSEEFLQNANNELSASENRFRQLIAQAPVGICLIGAHDFMVQEVNNAYLQLVGRPREFFEGRTIWQIVPEAEQTYAPIMNGVIETGIAYAANEHRLILSRAGADEEVLVNFVYEPILGQDGQVSAIMVLAIEVTDMVTARKKIEQAEERSRLAVDAAGIGIFDLDLQTGIPVVSGKFNEIFDLDSPPGKDTIEPLIHPDDRQTRADAHAEALQSGQLFYEARLWHQNGPIRWVRAQGKVFYKSDNAPDRILGTVLDITAYKELQQQKDDFISIASHELKTPITSLKASLQLMDRIKDKSEQTMIPKLIMQSRKSVERVSALVEDLLNVSRLQQSDIRLNKSHFILSQLVNAVANPISIIAKHKIIITGNLELQVYADEHRIDQVLTNFLNNAVKYAPSSETIEVDIHTAEDYVTVSVTDYGPGIPFEKQQHLFDRYYRVDPSGHQGSGLGLGLYICEEIITRHNGSIGVNSVEGKGSTFWFRLPL</sequence>
<dbReference type="Gene3D" id="3.30.565.10">
    <property type="entry name" value="Histidine kinase-like ATPase, C-terminal domain"/>
    <property type="match status" value="1"/>
</dbReference>
<evidence type="ECO:0000256" key="6">
    <source>
        <dbReference type="ARBA" id="ARBA00023012"/>
    </source>
</evidence>
<dbReference type="SMART" id="SM00091">
    <property type="entry name" value="PAS"/>
    <property type="match status" value="2"/>
</dbReference>
<dbReference type="OrthoDB" id="9813151at2"/>
<dbReference type="EMBL" id="CP032869">
    <property type="protein sequence ID" value="AYL96215.1"/>
    <property type="molecule type" value="Genomic_DNA"/>
</dbReference>
<evidence type="ECO:0000313" key="10">
    <source>
        <dbReference type="EMBL" id="AYL96215.1"/>
    </source>
</evidence>
<keyword evidence="3" id="KW-0597">Phosphoprotein</keyword>
<dbReference type="Gene3D" id="3.30.450.20">
    <property type="entry name" value="PAS domain"/>
    <property type="match status" value="3"/>
</dbReference>
<dbReference type="InterPro" id="IPR036097">
    <property type="entry name" value="HisK_dim/P_sf"/>
</dbReference>
<evidence type="ECO:0000313" key="11">
    <source>
        <dbReference type="Proteomes" id="UP000270046"/>
    </source>
</evidence>
<keyword evidence="6" id="KW-0902">Two-component regulatory system</keyword>
<proteinExistence type="predicted"/>
<dbReference type="FunFam" id="3.30.565.10:FF:000006">
    <property type="entry name" value="Sensor histidine kinase WalK"/>
    <property type="match status" value="1"/>
</dbReference>
<evidence type="ECO:0000256" key="4">
    <source>
        <dbReference type="ARBA" id="ARBA00022679"/>
    </source>
</evidence>
<dbReference type="SUPFAM" id="SSF47384">
    <property type="entry name" value="Homodimeric domain of signal transducing histidine kinase"/>
    <property type="match status" value="1"/>
</dbReference>
<dbReference type="PANTHER" id="PTHR43711">
    <property type="entry name" value="TWO-COMPONENT HISTIDINE KINASE"/>
    <property type="match status" value="1"/>
</dbReference>
<evidence type="ECO:0000256" key="3">
    <source>
        <dbReference type="ARBA" id="ARBA00022553"/>
    </source>
</evidence>
<dbReference type="SUPFAM" id="SSF55785">
    <property type="entry name" value="PYP-like sensor domain (PAS domain)"/>
    <property type="match status" value="3"/>
</dbReference>
<dbReference type="SMART" id="SM00387">
    <property type="entry name" value="HATPase_c"/>
    <property type="match status" value="1"/>
</dbReference>
<feature type="domain" description="Histidine kinase" evidence="8">
    <location>
        <begin position="452"/>
        <end position="664"/>
    </location>
</feature>
<dbReference type="PROSITE" id="PS50109">
    <property type="entry name" value="HIS_KIN"/>
    <property type="match status" value="1"/>
</dbReference>
<dbReference type="NCBIfam" id="TIGR00229">
    <property type="entry name" value="sensory_box"/>
    <property type="match status" value="2"/>
</dbReference>
<keyword evidence="11" id="KW-1185">Reference proteome</keyword>
<evidence type="ECO:0000259" key="8">
    <source>
        <dbReference type="PROSITE" id="PS50109"/>
    </source>
</evidence>
<dbReference type="InterPro" id="IPR001610">
    <property type="entry name" value="PAC"/>
</dbReference>
<dbReference type="CDD" id="cd00130">
    <property type="entry name" value="PAS"/>
    <property type="match status" value="1"/>
</dbReference>